<keyword evidence="1" id="KW-0812">Transmembrane</keyword>
<keyword evidence="3" id="KW-1185">Reference proteome</keyword>
<name>A0A0B7MJM4_9FIRM</name>
<reference evidence="3" key="1">
    <citation type="submission" date="2015-01" db="EMBL/GenBank/DDBJ databases">
        <authorList>
            <person name="Manzoor Shahid"/>
            <person name="Zubair Saima"/>
        </authorList>
    </citation>
    <scope>NUCLEOTIDE SEQUENCE [LARGE SCALE GENOMIC DNA]</scope>
    <source>
        <strain evidence="3">Sp3</strain>
    </source>
</reference>
<dbReference type="AlphaFoldDB" id="A0A0B7MJM4"/>
<feature type="transmembrane region" description="Helical" evidence="1">
    <location>
        <begin position="191"/>
        <end position="213"/>
    </location>
</feature>
<keyword evidence="1" id="KW-0472">Membrane</keyword>
<dbReference type="Pfam" id="PF07758">
    <property type="entry name" value="DUF1614"/>
    <property type="match status" value="1"/>
</dbReference>
<accession>A0A0B7MJM4</accession>
<organism evidence="2 3">
    <name type="scientific">Syntrophaceticus schinkii</name>
    <dbReference type="NCBI Taxonomy" id="499207"/>
    <lineage>
        <taxon>Bacteria</taxon>
        <taxon>Bacillati</taxon>
        <taxon>Bacillota</taxon>
        <taxon>Clostridia</taxon>
        <taxon>Thermoanaerobacterales</taxon>
        <taxon>Thermoanaerobacterales Family III. Incertae Sedis</taxon>
        <taxon>Syntrophaceticus</taxon>
    </lineage>
</organism>
<gene>
    <name evidence="2" type="ORF">SSCH_180016</name>
</gene>
<dbReference type="Proteomes" id="UP000046155">
    <property type="component" value="Unassembled WGS sequence"/>
</dbReference>
<feature type="transmembrane region" description="Helical" evidence="1">
    <location>
        <begin position="84"/>
        <end position="104"/>
    </location>
</feature>
<dbReference type="InterPro" id="IPR011672">
    <property type="entry name" value="DUF1614"/>
</dbReference>
<evidence type="ECO:0000313" key="3">
    <source>
        <dbReference type="Proteomes" id="UP000046155"/>
    </source>
</evidence>
<sequence>MISFLFLLLLVPMLLVLVFFNVATFSFSRLGMSQQGAFLFLTASIIGSLINIPLSRRRIQVQGRQAHPLSTYFFYYPPVVQEQVVCINVGGAGLPAVLSLYLLLGGRAPFWPAFFALIAVTVVAKLMAKPKPGVGIVMPAFIPPLVAAAAALILAPQGYTAPVAYVAGTMGTLIGADLLNWKYFKSLGGQMVSIGGAGIFDGIFLVGIIAAFLG</sequence>
<protein>
    <recommendedName>
        <fullName evidence="4">DUF1614 domain-containing protein</fullName>
    </recommendedName>
</protein>
<keyword evidence="1" id="KW-1133">Transmembrane helix</keyword>
<feature type="transmembrane region" description="Helical" evidence="1">
    <location>
        <begin position="161"/>
        <end position="179"/>
    </location>
</feature>
<feature type="transmembrane region" description="Helical" evidence="1">
    <location>
        <begin position="110"/>
        <end position="128"/>
    </location>
</feature>
<evidence type="ECO:0000313" key="2">
    <source>
        <dbReference type="EMBL" id="CEO88368.1"/>
    </source>
</evidence>
<proteinExistence type="predicted"/>
<evidence type="ECO:0000256" key="1">
    <source>
        <dbReference type="SAM" id="Phobius"/>
    </source>
</evidence>
<evidence type="ECO:0008006" key="4">
    <source>
        <dbReference type="Google" id="ProtNLM"/>
    </source>
</evidence>
<feature type="transmembrane region" description="Helical" evidence="1">
    <location>
        <begin position="135"/>
        <end position="155"/>
    </location>
</feature>
<feature type="transmembrane region" description="Helical" evidence="1">
    <location>
        <begin position="36"/>
        <end position="54"/>
    </location>
</feature>
<dbReference type="EMBL" id="CDRZ01000090">
    <property type="protein sequence ID" value="CEO88368.1"/>
    <property type="molecule type" value="Genomic_DNA"/>
</dbReference>